<feature type="non-terminal residue" evidence="1">
    <location>
        <position position="157"/>
    </location>
</feature>
<evidence type="ECO:0000313" key="2">
    <source>
        <dbReference type="Proteomes" id="UP000002357"/>
    </source>
</evidence>
<name>D5SI78_STRCL</name>
<keyword evidence="1" id="KW-0614">Plasmid</keyword>
<gene>
    <name evidence="1" type="ORF">SCLAV_p0130</name>
</gene>
<reference evidence="1 2" key="1">
    <citation type="journal article" date="2010" name="Genome Biol. Evol.">
        <title>The sequence of a 1.8-mb bacterial linear plasmid reveals a rich evolutionary reservoir of secondary metabolic pathways.</title>
        <authorList>
            <person name="Medema M.H."/>
            <person name="Trefzer A."/>
            <person name="Kovalchuk A."/>
            <person name="van den Berg M."/>
            <person name="Mueller U."/>
            <person name="Heijne W."/>
            <person name="Wu L."/>
            <person name="Alam M.T."/>
            <person name="Ronning C.M."/>
            <person name="Nierman W.C."/>
            <person name="Bovenberg R.A.L."/>
            <person name="Breitling R."/>
            <person name="Takano E."/>
        </authorList>
    </citation>
    <scope>NUCLEOTIDE SEQUENCE [LARGE SCALE GENOMIC DNA]</scope>
    <source>
        <strain evidence="1">ATCC 27064</strain>
        <plasmid evidence="1 2">pSCL4</plasmid>
    </source>
</reference>
<accession>D5SI78</accession>
<geneLocation type="plasmid" evidence="1 2">
    <name>pSCL4</name>
</geneLocation>
<keyword evidence="2" id="KW-1185">Reference proteome</keyword>
<proteinExistence type="predicted"/>
<protein>
    <submittedName>
        <fullName evidence="1">Uncharacterized protein</fullName>
    </submittedName>
</protein>
<evidence type="ECO:0000313" key="1">
    <source>
        <dbReference type="EMBL" id="EFG03621.2"/>
    </source>
</evidence>
<organism evidence="1 2">
    <name type="scientific">Streptomyces clavuligerus</name>
    <dbReference type="NCBI Taxonomy" id="1901"/>
    <lineage>
        <taxon>Bacteria</taxon>
        <taxon>Bacillati</taxon>
        <taxon>Actinomycetota</taxon>
        <taxon>Actinomycetes</taxon>
        <taxon>Kitasatosporales</taxon>
        <taxon>Streptomycetaceae</taxon>
        <taxon>Streptomyces</taxon>
    </lineage>
</organism>
<dbReference type="eggNOG" id="COG5512">
    <property type="taxonomic scope" value="Bacteria"/>
</dbReference>
<dbReference type="AlphaFoldDB" id="D5SI78"/>
<dbReference type="EMBL" id="CM000914">
    <property type="protein sequence ID" value="EFG03621.2"/>
    <property type="molecule type" value="Genomic_DNA"/>
</dbReference>
<dbReference type="Proteomes" id="UP000002357">
    <property type="component" value="Plasmid pSCL4"/>
</dbReference>
<sequence>MRRYGREPLTFGTAIGMMMTERGLVAPAAGGTILGDFDAVPDLAGHVAAVEYDADTGELTLRPVSAAWGQRPVWRRLGSSLPPIRQRGVLAPGTVTDAVTTTANPAPQPTVSAVTLERRTPPEGCHRAIEAHRQAARLSLADPGIAKAVGRQAARGA</sequence>